<dbReference type="AlphaFoldDB" id="A0A6S7BL90"/>
<gene>
    <name evidence="1" type="ORF">LMG28614_03012</name>
</gene>
<keyword evidence="2" id="KW-1185">Reference proteome</keyword>
<reference evidence="1 2" key="1">
    <citation type="submission" date="2020-04" db="EMBL/GenBank/DDBJ databases">
        <authorList>
            <person name="De Canck E."/>
        </authorList>
    </citation>
    <scope>NUCLEOTIDE SEQUENCE [LARGE SCALE GENOMIC DNA]</scope>
    <source>
        <strain evidence="1 2">LMG 28614</strain>
    </source>
</reference>
<dbReference type="EMBL" id="CADIKK010000012">
    <property type="protein sequence ID" value="CAB3789818.1"/>
    <property type="molecule type" value="Genomic_DNA"/>
</dbReference>
<sequence length="46" mass="5020">MPEGAIFLQVSISNGLRVLSDFYESALRLIDDLDAVTPLNELPQSA</sequence>
<organism evidence="1 2">
    <name type="scientific">Paraburkholderia ultramafica</name>
    <dbReference type="NCBI Taxonomy" id="1544867"/>
    <lineage>
        <taxon>Bacteria</taxon>
        <taxon>Pseudomonadati</taxon>
        <taxon>Pseudomonadota</taxon>
        <taxon>Betaproteobacteria</taxon>
        <taxon>Burkholderiales</taxon>
        <taxon>Burkholderiaceae</taxon>
        <taxon>Paraburkholderia</taxon>
    </lineage>
</organism>
<name>A0A6S7BL90_9BURK</name>
<evidence type="ECO:0000313" key="2">
    <source>
        <dbReference type="Proteomes" id="UP000494365"/>
    </source>
</evidence>
<evidence type="ECO:0000313" key="1">
    <source>
        <dbReference type="EMBL" id="CAB3789818.1"/>
    </source>
</evidence>
<accession>A0A6S7BL90</accession>
<dbReference type="Proteomes" id="UP000494365">
    <property type="component" value="Unassembled WGS sequence"/>
</dbReference>
<protein>
    <submittedName>
        <fullName evidence="1">Uncharacterized protein</fullName>
    </submittedName>
</protein>
<proteinExistence type="predicted"/>